<sequence length="172" mass="19284">MAGNTAKYVIDTCSLIKLSEDYPPDVFGVVWDAMDQLAESGVIVSSVEVLDELRKTEDKNDIVLMWAERHERIFLPLDGFVQQKALEILAIFENLVDLNKKKSSADAFVIGTAMMYACAVVTDERPTNNTAVSGHKVRIPDVCKYYKVRYVNLVEMLRAEGVRFLTMAASQT</sequence>
<dbReference type="InterPro" id="IPR029060">
    <property type="entry name" value="PIN-like_dom_sf"/>
</dbReference>
<dbReference type="Gene3D" id="3.40.50.1010">
    <property type="entry name" value="5'-nuclease"/>
    <property type="match status" value="1"/>
</dbReference>
<name>A0A832H1Q1_9CYAN</name>
<dbReference type="AlphaFoldDB" id="A0A832H1Q1"/>
<comment type="caution">
    <text evidence="1">The sequence shown here is derived from an EMBL/GenBank/DDBJ whole genome shotgun (WGS) entry which is preliminary data.</text>
</comment>
<dbReference type="InterPro" id="IPR016541">
    <property type="entry name" value="UCP008505"/>
</dbReference>
<dbReference type="PIRSF" id="PIRSF008505">
    <property type="entry name" value="UCP008505"/>
    <property type="match status" value="1"/>
</dbReference>
<organism evidence="1">
    <name type="scientific">Oscillatoriales cyanobacterium SpSt-402</name>
    <dbReference type="NCBI Taxonomy" id="2282168"/>
    <lineage>
        <taxon>Bacteria</taxon>
        <taxon>Bacillati</taxon>
        <taxon>Cyanobacteriota</taxon>
        <taxon>Cyanophyceae</taxon>
        <taxon>Oscillatoriophycideae</taxon>
        <taxon>Oscillatoriales</taxon>
    </lineage>
</organism>
<gene>
    <name evidence="1" type="ORF">ENR47_04375</name>
</gene>
<reference evidence="1" key="1">
    <citation type="journal article" date="2020" name="mSystems">
        <title>Genome- and Community-Level Interaction Insights into Carbon Utilization and Element Cycling Functions of Hydrothermarchaeota in Hydrothermal Sediment.</title>
        <authorList>
            <person name="Zhou Z."/>
            <person name="Liu Y."/>
            <person name="Xu W."/>
            <person name="Pan J."/>
            <person name="Luo Z.H."/>
            <person name="Li M."/>
        </authorList>
    </citation>
    <scope>NUCLEOTIDE SEQUENCE [LARGE SCALE GENOMIC DNA]</scope>
    <source>
        <strain evidence="1">SpSt-402</strain>
    </source>
</reference>
<dbReference type="EMBL" id="DSRD01000285">
    <property type="protein sequence ID" value="HGW93507.1"/>
    <property type="molecule type" value="Genomic_DNA"/>
</dbReference>
<accession>A0A832H1Q1</accession>
<evidence type="ECO:0000313" key="1">
    <source>
        <dbReference type="EMBL" id="HGW93507.1"/>
    </source>
</evidence>
<proteinExistence type="predicted"/>
<dbReference type="Pfam" id="PF14367">
    <property type="entry name" value="DUF4411"/>
    <property type="match status" value="1"/>
</dbReference>
<protein>
    <submittedName>
        <fullName evidence="1">DUF4411 family protein</fullName>
    </submittedName>
</protein>
<dbReference type="SUPFAM" id="SSF88723">
    <property type="entry name" value="PIN domain-like"/>
    <property type="match status" value="1"/>
</dbReference>